<comment type="caution">
    <text evidence="2">The sequence shown here is derived from an EMBL/GenBank/DDBJ whole genome shotgun (WGS) entry which is preliminary data.</text>
</comment>
<accession>A0ABP6E5A1</accession>
<reference evidence="3" key="1">
    <citation type="journal article" date="2019" name="Int. J. Syst. Evol. Microbiol.">
        <title>The Global Catalogue of Microorganisms (GCM) 10K type strain sequencing project: providing services to taxonomists for standard genome sequencing and annotation.</title>
        <authorList>
            <consortium name="The Broad Institute Genomics Platform"/>
            <consortium name="The Broad Institute Genome Sequencing Center for Infectious Disease"/>
            <person name="Wu L."/>
            <person name="Ma J."/>
        </authorList>
    </citation>
    <scope>NUCLEOTIDE SEQUENCE [LARGE SCALE GENOMIC DNA]</scope>
    <source>
        <strain evidence="3">JCM 16374</strain>
    </source>
</reference>
<keyword evidence="3" id="KW-1185">Reference proteome</keyword>
<proteinExistence type="predicted"/>
<evidence type="ECO:0000313" key="3">
    <source>
        <dbReference type="Proteomes" id="UP001500994"/>
    </source>
</evidence>
<sequence>MQAKAEELGVSERWLWKRWAQRTEQGLWALVDKRKTRIRNPLRNLDTSRPSSSAIAPPVPYPTAAIWSGSVRGSARSTSSAAWPMPRIRSGSASSGMQRASISSGSPK</sequence>
<feature type="compositionally biased region" description="Polar residues" evidence="1">
    <location>
        <begin position="45"/>
        <end position="54"/>
    </location>
</feature>
<dbReference type="Proteomes" id="UP001500994">
    <property type="component" value="Unassembled WGS sequence"/>
</dbReference>
<gene>
    <name evidence="2" type="ORF">GCM10009864_25170</name>
</gene>
<evidence type="ECO:0000313" key="2">
    <source>
        <dbReference type="EMBL" id="GAA2657655.1"/>
    </source>
</evidence>
<feature type="compositionally biased region" description="Polar residues" evidence="1">
    <location>
        <begin position="91"/>
        <end position="108"/>
    </location>
</feature>
<name>A0ABP6E5A1_9ACTN</name>
<feature type="region of interest" description="Disordered" evidence="1">
    <location>
        <begin position="76"/>
        <end position="108"/>
    </location>
</feature>
<protein>
    <recommendedName>
        <fullName evidence="4">Transposase</fullName>
    </recommendedName>
</protein>
<evidence type="ECO:0008006" key="4">
    <source>
        <dbReference type="Google" id="ProtNLM"/>
    </source>
</evidence>
<feature type="region of interest" description="Disordered" evidence="1">
    <location>
        <begin position="41"/>
        <end position="60"/>
    </location>
</feature>
<evidence type="ECO:0000256" key="1">
    <source>
        <dbReference type="SAM" id="MobiDB-lite"/>
    </source>
</evidence>
<dbReference type="EMBL" id="BAAARK010000006">
    <property type="protein sequence ID" value="GAA2657655.1"/>
    <property type="molecule type" value="Genomic_DNA"/>
</dbReference>
<organism evidence="2 3">
    <name type="scientific">Streptomyces lunalinharesii</name>
    <dbReference type="NCBI Taxonomy" id="333384"/>
    <lineage>
        <taxon>Bacteria</taxon>
        <taxon>Bacillati</taxon>
        <taxon>Actinomycetota</taxon>
        <taxon>Actinomycetes</taxon>
        <taxon>Kitasatosporales</taxon>
        <taxon>Streptomycetaceae</taxon>
        <taxon>Streptomyces</taxon>
    </lineage>
</organism>